<dbReference type="WBParaSite" id="nRc.2.0.1.t16741-RA">
    <property type="protein sequence ID" value="nRc.2.0.1.t16741-RA"/>
    <property type="gene ID" value="nRc.2.0.1.g16741"/>
</dbReference>
<name>A0A915ISE8_ROMCU</name>
<evidence type="ECO:0000313" key="2">
    <source>
        <dbReference type="WBParaSite" id="nRc.2.0.1.t16741-RA"/>
    </source>
</evidence>
<proteinExistence type="predicted"/>
<evidence type="ECO:0000313" key="1">
    <source>
        <dbReference type="Proteomes" id="UP000887565"/>
    </source>
</evidence>
<reference evidence="2" key="1">
    <citation type="submission" date="2022-11" db="UniProtKB">
        <authorList>
            <consortium name="WormBaseParasite"/>
        </authorList>
    </citation>
    <scope>IDENTIFICATION</scope>
</reference>
<organism evidence="1 2">
    <name type="scientific">Romanomermis culicivorax</name>
    <name type="common">Nematode worm</name>
    <dbReference type="NCBI Taxonomy" id="13658"/>
    <lineage>
        <taxon>Eukaryota</taxon>
        <taxon>Metazoa</taxon>
        <taxon>Ecdysozoa</taxon>
        <taxon>Nematoda</taxon>
        <taxon>Enoplea</taxon>
        <taxon>Dorylaimia</taxon>
        <taxon>Mermithida</taxon>
        <taxon>Mermithoidea</taxon>
        <taxon>Mermithidae</taxon>
        <taxon>Romanomermis</taxon>
    </lineage>
</organism>
<dbReference type="Proteomes" id="UP000887565">
    <property type="component" value="Unplaced"/>
</dbReference>
<sequence length="168" mass="19034">MMSYSLRMSRMARASSFLKNSRVSLGSRDNKAWRTPTSKPYMQKNTYLIMNTSQKLQFFHQSLHLILEVDATQSFLIQILIEKFIIVENSPKQSSIVALLLGPFTTTIHLRHKPLDIFLNTICITPSSEFINIVLQTSDLDFNFGPLASGVVHQFTGVGQFAGVLFFD</sequence>
<accession>A0A915ISE8</accession>
<keyword evidence="1" id="KW-1185">Reference proteome</keyword>
<protein>
    <submittedName>
        <fullName evidence="2">Uncharacterized protein</fullName>
    </submittedName>
</protein>
<dbReference type="AlphaFoldDB" id="A0A915ISE8"/>